<dbReference type="InterPro" id="IPR024624">
    <property type="entry name" value="Pyridox_Oxase_Alr4036_FMN-bd"/>
</dbReference>
<dbReference type="PANTHER" id="PTHR28243">
    <property type="entry name" value="AGL049CP"/>
    <property type="match status" value="1"/>
</dbReference>
<dbReference type="EMBL" id="MU853343">
    <property type="protein sequence ID" value="KAK4112133.1"/>
    <property type="molecule type" value="Genomic_DNA"/>
</dbReference>
<dbReference type="Pfam" id="PF12766">
    <property type="entry name" value="Pyridox_oxase_2"/>
    <property type="match status" value="1"/>
</dbReference>
<feature type="domain" description="Pyridoxamine 5'-phosphate oxidase Alr4036 family FMN-binding" evidence="1">
    <location>
        <begin position="9"/>
        <end position="140"/>
    </location>
</feature>
<dbReference type="Gene3D" id="2.30.110.10">
    <property type="entry name" value="Electron Transport, Fmn-binding Protein, Chain A"/>
    <property type="match status" value="1"/>
</dbReference>
<keyword evidence="3" id="KW-1185">Reference proteome</keyword>
<dbReference type="AlphaFoldDB" id="A0AAN6YS70"/>
<dbReference type="SUPFAM" id="SSF50475">
    <property type="entry name" value="FMN-binding split barrel"/>
    <property type="match status" value="1"/>
</dbReference>
<reference evidence="2" key="1">
    <citation type="journal article" date="2023" name="Mol. Phylogenet. Evol.">
        <title>Genome-scale phylogeny and comparative genomics of the fungal order Sordariales.</title>
        <authorList>
            <person name="Hensen N."/>
            <person name="Bonometti L."/>
            <person name="Westerberg I."/>
            <person name="Brannstrom I.O."/>
            <person name="Guillou S."/>
            <person name="Cros-Aarteil S."/>
            <person name="Calhoun S."/>
            <person name="Haridas S."/>
            <person name="Kuo A."/>
            <person name="Mondo S."/>
            <person name="Pangilinan J."/>
            <person name="Riley R."/>
            <person name="LaButti K."/>
            <person name="Andreopoulos B."/>
            <person name="Lipzen A."/>
            <person name="Chen C."/>
            <person name="Yan M."/>
            <person name="Daum C."/>
            <person name="Ng V."/>
            <person name="Clum A."/>
            <person name="Steindorff A."/>
            <person name="Ohm R.A."/>
            <person name="Martin F."/>
            <person name="Silar P."/>
            <person name="Natvig D.O."/>
            <person name="Lalanne C."/>
            <person name="Gautier V."/>
            <person name="Ament-Velasquez S.L."/>
            <person name="Kruys A."/>
            <person name="Hutchinson M.I."/>
            <person name="Powell A.J."/>
            <person name="Barry K."/>
            <person name="Miller A.N."/>
            <person name="Grigoriev I.V."/>
            <person name="Debuchy R."/>
            <person name="Gladieux P."/>
            <person name="Hiltunen Thoren M."/>
            <person name="Johannesson H."/>
        </authorList>
    </citation>
    <scope>NUCLEOTIDE SEQUENCE</scope>
    <source>
        <strain evidence="2">CBS 508.74</strain>
    </source>
</reference>
<dbReference type="GeneID" id="89939355"/>
<organism evidence="2 3">
    <name type="scientific">Canariomyces notabilis</name>
    <dbReference type="NCBI Taxonomy" id="2074819"/>
    <lineage>
        <taxon>Eukaryota</taxon>
        <taxon>Fungi</taxon>
        <taxon>Dikarya</taxon>
        <taxon>Ascomycota</taxon>
        <taxon>Pezizomycotina</taxon>
        <taxon>Sordariomycetes</taxon>
        <taxon>Sordariomycetidae</taxon>
        <taxon>Sordariales</taxon>
        <taxon>Chaetomiaceae</taxon>
        <taxon>Canariomyces</taxon>
    </lineage>
</organism>
<dbReference type="GO" id="GO:0010181">
    <property type="term" value="F:FMN binding"/>
    <property type="evidence" value="ECO:0007669"/>
    <property type="project" value="InterPro"/>
</dbReference>
<accession>A0AAN6YS70</accession>
<evidence type="ECO:0000259" key="1">
    <source>
        <dbReference type="Pfam" id="PF12766"/>
    </source>
</evidence>
<sequence>MSTSPSSPAPWRSLFLSHLAHLNSPTFTLATLHPAPASEAPSAGLPALPRARTCVLRGLWGELPCNPQAANPAPRNPPLYESDLPVFTTDARTDKAGELFDSAGGAGGGAMTGGGGPVEAVFWIEADKAQWRVRGTAWVLAADVDSEEEGPRKVRDLLMARMRRRVQAESGEGNREQWSFAREVTAHFGNLSPIMRGSFKGPPPGTPIAYSAGQGEALGQRLDDLEDEAARKNFRVVVIVPEEVDQVDLRDEMRPRRYLYAYRDGGDSKIAGGEVIGSWEKVEVWP</sequence>
<dbReference type="PANTHER" id="PTHR28243:SF1">
    <property type="entry name" value="PYRIDOXAMINE 5'-PHOSPHATE OXIDASE ALR4036 FAMILY FMN-BINDING DOMAIN-CONTAINING PROTEIN"/>
    <property type="match status" value="1"/>
</dbReference>
<comment type="caution">
    <text evidence="2">The sequence shown here is derived from an EMBL/GenBank/DDBJ whole genome shotgun (WGS) entry which is preliminary data.</text>
</comment>
<dbReference type="Proteomes" id="UP001302812">
    <property type="component" value="Unassembled WGS sequence"/>
</dbReference>
<dbReference type="RefSeq" id="XP_064669703.1">
    <property type="nucleotide sequence ID" value="XM_064815230.1"/>
</dbReference>
<name>A0AAN6YS70_9PEZI</name>
<dbReference type="InterPro" id="IPR012349">
    <property type="entry name" value="Split_barrel_FMN-bd"/>
</dbReference>
<reference evidence="2" key="2">
    <citation type="submission" date="2023-05" db="EMBL/GenBank/DDBJ databases">
        <authorList>
            <consortium name="Lawrence Berkeley National Laboratory"/>
            <person name="Steindorff A."/>
            <person name="Hensen N."/>
            <person name="Bonometti L."/>
            <person name="Westerberg I."/>
            <person name="Brannstrom I.O."/>
            <person name="Guillou S."/>
            <person name="Cros-Aarteil S."/>
            <person name="Calhoun S."/>
            <person name="Haridas S."/>
            <person name="Kuo A."/>
            <person name="Mondo S."/>
            <person name="Pangilinan J."/>
            <person name="Riley R."/>
            <person name="Labutti K."/>
            <person name="Andreopoulos B."/>
            <person name="Lipzen A."/>
            <person name="Chen C."/>
            <person name="Yanf M."/>
            <person name="Daum C."/>
            <person name="Ng V."/>
            <person name="Clum A."/>
            <person name="Ohm R."/>
            <person name="Martin F."/>
            <person name="Silar P."/>
            <person name="Natvig D."/>
            <person name="Lalanne C."/>
            <person name="Gautier V."/>
            <person name="Ament-Velasquez S.L."/>
            <person name="Kruys A."/>
            <person name="Hutchinson M.I."/>
            <person name="Powell A.J."/>
            <person name="Barry K."/>
            <person name="Miller A.N."/>
            <person name="Grigoriev I.V."/>
            <person name="Debuchy R."/>
            <person name="Gladieux P."/>
            <person name="Thoren M.H."/>
            <person name="Johannesson H."/>
        </authorList>
    </citation>
    <scope>NUCLEOTIDE SEQUENCE</scope>
    <source>
        <strain evidence="2">CBS 508.74</strain>
    </source>
</reference>
<evidence type="ECO:0000313" key="3">
    <source>
        <dbReference type="Proteomes" id="UP001302812"/>
    </source>
</evidence>
<evidence type="ECO:0000313" key="2">
    <source>
        <dbReference type="EMBL" id="KAK4112133.1"/>
    </source>
</evidence>
<protein>
    <recommendedName>
        <fullName evidence="1">Pyridoxamine 5'-phosphate oxidase Alr4036 family FMN-binding domain-containing protein</fullName>
    </recommendedName>
</protein>
<proteinExistence type="predicted"/>
<gene>
    <name evidence="2" type="ORF">N656DRAFT_779627</name>
</gene>